<dbReference type="AlphaFoldDB" id="A0A7X4GJ18"/>
<dbReference type="SUPFAM" id="SSF53448">
    <property type="entry name" value="Nucleotide-diphospho-sugar transferases"/>
    <property type="match status" value="1"/>
</dbReference>
<keyword evidence="3" id="KW-1185">Reference proteome</keyword>
<evidence type="ECO:0000313" key="3">
    <source>
        <dbReference type="Proteomes" id="UP000465810"/>
    </source>
</evidence>
<organism evidence="2 3">
    <name type="scientific">Novosphingobium silvae</name>
    <dbReference type="NCBI Taxonomy" id="2692619"/>
    <lineage>
        <taxon>Bacteria</taxon>
        <taxon>Pseudomonadati</taxon>
        <taxon>Pseudomonadota</taxon>
        <taxon>Alphaproteobacteria</taxon>
        <taxon>Sphingomonadales</taxon>
        <taxon>Sphingomonadaceae</taxon>
        <taxon>Novosphingobium</taxon>
    </lineage>
</organism>
<dbReference type="PANTHER" id="PTHR22916">
    <property type="entry name" value="GLYCOSYLTRANSFERASE"/>
    <property type="match status" value="1"/>
</dbReference>
<keyword evidence="2" id="KW-0808">Transferase</keyword>
<proteinExistence type="predicted"/>
<dbReference type="InterPro" id="IPR001173">
    <property type="entry name" value="Glyco_trans_2-like"/>
</dbReference>
<dbReference type="Pfam" id="PF00535">
    <property type="entry name" value="Glycos_transf_2"/>
    <property type="match status" value="1"/>
</dbReference>
<reference evidence="2 3" key="1">
    <citation type="submission" date="2019-12" db="EMBL/GenBank/DDBJ databases">
        <authorList>
            <person name="Feng G."/>
            <person name="Zhu H."/>
        </authorList>
    </citation>
    <scope>NUCLEOTIDE SEQUENCE [LARGE SCALE GENOMIC DNA]</scope>
    <source>
        <strain evidence="2 3">FGD1</strain>
    </source>
</reference>
<sequence>MSLPANLASPQDARVSIAMATYNGARFIQEQLDSFLAQTHLPWELVITDDQSSDETQQIVEKFTEVAPFKVRFIRNEQRLYFSSNFMKAASLCEGDFIAFSDQDDIWEPNKIEMSLEALARPGVVLCVHDALKFTKKGEPAGLETRKVPKGEISVMDPLINFSGFVCTFPRALIDIIDYNTRPMDVIEEERKVSHDRWVTQLALLSGKIYNLPDKLANYRQHDQNVSGFARIERSKKEIIKSIRLKYDSYLLKRKEFLEEIADLSEGIDVNEWDSCLFSEHQLKNRQEHLRQHAYIFSKRLKMIRGNKIAGVARYISYVTGGMYRQTLGGIKQNKNLALDALAICVAKRRKY</sequence>
<comment type="caution">
    <text evidence="2">The sequence shown here is derived from an EMBL/GenBank/DDBJ whole genome shotgun (WGS) entry which is preliminary data.</text>
</comment>
<evidence type="ECO:0000259" key="1">
    <source>
        <dbReference type="Pfam" id="PF00535"/>
    </source>
</evidence>
<feature type="domain" description="Glycosyltransferase 2-like" evidence="1">
    <location>
        <begin position="16"/>
        <end position="129"/>
    </location>
</feature>
<name>A0A7X4GJ18_9SPHN</name>
<dbReference type="EMBL" id="WVTD01000017">
    <property type="protein sequence ID" value="MYL99555.1"/>
    <property type="molecule type" value="Genomic_DNA"/>
</dbReference>
<dbReference type="GO" id="GO:0016758">
    <property type="term" value="F:hexosyltransferase activity"/>
    <property type="evidence" value="ECO:0007669"/>
    <property type="project" value="UniProtKB-ARBA"/>
</dbReference>
<gene>
    <name evidence="2" type="ORF">GR702_17465</name>
</gene>
<dbReference type="Proteomes" id="UP000465810">
    <property type="component" value="Unassembled WGS sequence"/>
</dbReference>
<dbReference type="Gene3D" id="3.90.550.10">
    <property type="entry name" value="Spore Coat Polysaccharide Biosynthesis Protein SpsA, Chain A"/>
    <property type="match status" value="1"/>
</dbReference>
<dbReference type="RefSeq" id="WP_160987000.1">
    <property type="nucleotide sequence ID" value="NZ_WVTD01000017.1"/>
</dbReference>
<evidence type="ECO:0000313" key="2">
    <source>
        <dbReference type="EMBL" id="MYL99555.1"/>
    </source>
</evidence>
<accession>A0A7X4GJ18</accession>
<protein>
    <submittedName>
        <fullName evidence="2">Glycosyltransferase</fullName>
    </submittedName>
</protein>
<dbReference type="InterPro" id="IPR029044">
    <property type="entry name" value="Nucleotide-diphossugar_trans"/>
</dbReference>
<dbReference type="PANTHER" id="PTHR22916:SF3">
    <property type="entry name" value="UDP-GLCNAC:BETAGAL BETA-1,3-N-ACETYLGLUCOSAMINYLTRANSFERASE-LIKE PROTEIN 1"/>
    <property type="match status" value="1"/>
</dbReference>
<dbReference type="CDD" id="cd04196">
    <property type="entry name" value="GT_2_like_d"/>
    <property type="match status" value="1"/>
</dbReference>